<keyword evidence="1" id="KW-1133">Transmembrane helix</keyword>
<comment type="caution">
    <text evidence="2">The sequence shown here is derived from an EMBL/GenBank/DDBJ whole genome shotgun (WGS) entry which is preliminary data.</text>
</comment>
<evidence type="ECO:0000256" key="1">
    <source>
        <dbReference type="SAM" id="Phobius"/>
    </source>
</evidence>
<name>A0A2G9F748_9FUSO</name>
<gene>
    <name evidence="2" type="ORF">CI114_08610</name>
</gene>
<keyword evidence="1" id="KW-0812">Transmembrane</keyword>
<keyword evidence="1" id="KW-0472">Membrane</keyword>
<dbReference type="EMBL" id="NPND01000028">
    <property type="protein sequence ID" value="PIM89428.1"/>
    <property type="molecule type" value="Genomic_DNA"/>
</dbReference>
<evidence type="ECO:0000313" key="2">
    <source>
        <dbReference type="EMBL" id="PIM89428.1"/>
    </source>
</evidence>
<accession>A0A2G9F748</accession>
<dbReference type="RefSeq" id="WP_158410842.1">
    <property type="nucleotide sequence ID" value="NZ_CP056023.1"/>
</dbReference>
<proteinExistence type="predicted"/>
<feature type="transmembrane region" description="Helical" evidence="1">
    <location>
        <begin position="29"/>
        <end position="52"/>
    </location>
</feature>
<evidence type="ECO:0000313" key="3">
    <source>
        <dbReference type="Proteomes" id="UP000230719"/>
    </source>
</evidence>
<protein>
    <submittedName>
        <fullName evidence="2">Uncharacterized protein</fullName>
    </submittedName>
</protein>
<dbReference type="AlphaFoldDB" id="A0A2G9F748"/>
<reference evidence="2 3" key="1">
    <citation type="submission" date="2017-08" db="EMBL/GenBank/DDBJ databases">
        <title>Analysis of Fusobacterium persistence and antibiotic response in human colorectal.</title>
        <authorList>
            <person name="Bullman S."/>
        </authorList>
    </citation>
    <scope>NUCLEOTIDE SEQUENCE [LARGE SCALE GENOMIC DNA]</scope>
    <source>
        <strain evidence="2 3">P2_CP</strain>
    </source>
</reference>
<dbReference type="Proteomes" id="UP000230719">
    <property type="component" value="Unassembled WGS sequence"/>
</dbReference>
<organism evidence="2 3">
    <name type="scientific">Fusobacterium animalis</name>
    <dbReference type="NCBI Taxonomy" id="76859"/>
    <lineage>
        <taxon>Bacteria</taxon>
        <taxon>Fusobacteriati</taxon>
        <taxon>Fusobacteriota</taxon>
        <taxon>Fusobacteriia</taxon>
        <taxon>Fusobacteriales</taxon>
        <taxon>Fusobacteriaceae</taxon>
        <taxon>Fusobacterium</taxon>
    </lineage>
</organism>
<sequence length="65" mass="6604">MIGGGVALKGAALTFGTVAIDIGSGGSTFVFTLVPKVVGAAGMVTGGTRFWVGIKKLRMAYLEKK</sequence>